<dbReference type="GO" id="GO:0016301">
    <property type="term" value="F:kinase activity"/>
    <property type="evidence" value="ECO:0007669"/>
    <property type="project" value="UniProtKB-KW"/>
</dbReference>
<dbReference type="EMBL" id="NCTK01000002">
    <property type="protein sequence ID" value="OYQ09544.1"/>
    <property type="molecule type" value="Genomic_DNA"/>
</dbReference>
<accession>A0AAP7ZI59</accession>
<proteinExistence type="predicted"/>
<keyword evidence="1" id="KW-0418">Kinase</keyword>
<organism evidence="1 2">
    <name type="scientific">Ralstonia solanacearum K60</name>
    <dbReference type="NCBI Taxonomy" id="1091042"/>
    <lineage>
        <taxon>Bacteria</taxon>
        <taxon>Pseudomonadati</taxon>
        <taxon>Pseudomonadota</taxon>
        <taxon>Betaproteobacteria</taxon>
        <taxon>Burkholderiales</taxon>
        <taxon>Burkholderiaceae</taxon>
        <taxon>Ralstonia</taxon>
        <taxon>Ralstonia solanacearum species complex</taxon>
    </lineage>
</organism>
<dbReference type="Proteomes" id="UP000216164">
    <property type="component" value="Unassembled WGS sequence"/>
</dbReference>
<keyword evidence="1" id="KW-0808">Transferase</keyword>
<dbReference type="AlphaFoldDB" id="A0AAP7ZI59"/>
<comment type="caution">
    <text evidence="1">The sequence shown here is derived from an EMBL/GenBank/DDBJ whole genome shotgun (WGS) entry which is preliminary data.</text>
</comment>
<evidence type="ECO:0000313" key="2">
    <source>
        <dbReference type="Proteomes" id="UP000216164"/>
    </source>
</evidence>
<evidence type="ECO:0000313" key="1">
    <source>
        <dbReference type="EMBL" id="OYQ09544.1"/>
    </source>
</evidence>
<name>A0AAP7ZI59_RALSL</name>
<sequence>MTIRGSLPFSQSLTDPNGILSDSAGRIGFQAQMQAATHEGAEDMLFAAEMQNEDNRTNVLAKLMETGPKAAKDLLS</sequence>
<reference evidence="1 2" key="1">
    <citation type="submission" date="2017-04" db="EMBL/GenBank/DDBJ databases">
        <title>Genome Announcement: Closed genomes of Ralstonia solanacearum strains K60, UW551, and UW700.</title>
        <authorList>
            <person name="Hayes M."/>
            <person name="Macintyre A.M."/>
            <person name="Allen C."/>
        </authorList>
    </citation>
    <scope>NUCLEOTIDE SEQUENCE [LARGE SCALE GENOMIC DNA]</scope>
    <source>
        <strain evidence="1 2">UW25</strain>
    </source>
</reference>
<protein>
    <submittedName>
        <fullName evidence="1">Serine kinase/phosphatase</fullName>
    </submittedName>
</protein>
<gene>
    <name evidence="1" type="ORF">B7R77_21925</name>
</gene>
<dbReference type="RefSeq" id="WP_094395155.1">
    <property type="nucleotide sequence ID" value="NZ_NCTK01000002.1"/>
</dbReference>